<sequence>MHLMEVSRAMLFDRSVPKQYWGDAVMTACYLINRLPTAHLGNMSPFEVLNKVKPSIDHLRVFGCVCYAFVPETQRHKLEPKSIMCVFIEYSSTQKGYTCFNPTTKRVHVSREVKFVEEKGYFGTKSWDSLIDLTSSVENASTLRVILQGLAPGGGNVSEHIDHNDVVEDDGGSCNARVQEN</sequence>
<dbReference type="PANTHER" id="PTHR42648">
    <property type="entry name" value="TRANSPOSASE, PUTATIVE-RELATED"/>
    <property type="match status" value="1"/>
</dbReference>
<dbReference type="Pfam" id="PF25597">
    <property type="entry name" value="SH3_retrovirus"/>
    <property type="match status" value="1"/>
</dbReference>
<reference evidence="2 3" key="1">
    <citation type="submission" date="2024-04" db="EMBL/GenBank/DDBJ databases">
        <title>Genome assembly C_amara_ONT_v2.</title>
        <authorList>
            <person name="Yant L."/>
            <person name="Moore C."/>
            <person name="Slenker M."/>
        </authorList>
    </citation>
    <scope>NUCLEOTIDE SEQUENCE [LARGE SCALE GENOMIC DNA]</scope>
    <source>
        <tissue evidence="2">Leaf</tissue>
    </source>
</reference>
<protein>
    <submittedName>
        <fullName evidence="2">Retrovirus-related Pol polyprotein from transposon RE1</fullName>
    </submittedName>
</protein>
<evidence type="ECO:0000259" key="1">
    <source>
        <dbReference type="Pfam" id="PF25597"/>
    </source>
</evidence>
<keyword evidence="3" id="KW-1185">Reference proteome</keyword>
<dbReference type="EMBL" id="JBANAX010000917">
    <property type="protein sequence ID" value="KAL1188634.1"/>
    <property type="molecule type" value="Genomic_DNA"/>
</dbReference>
<dbReference type="InterPro" id="IPR039537">
    <property type="entry name" value="Retrotran_Ty1/copia-like"/>
</dbReference>
<dbReference type="PANTHER" id="PTHR42648:SF26">
    <property type="entry name" value="INTEGRASE CATALYTIC DOMAIN-CONTAINING PROTEIN"/>
    <property type="match status" value="1"/>
</dbReference>
<feature type="domain" description="Retroviral polymerase SH3-like" evidence="1">
    <location>
        <begin position="64"/>
        <end position="125"/>
    </location>
</feature>
<evidence type="ECO:0000313" key="2">
    <source>
        <dbReference type="EMBL" id="KAL1188634.1"/>
    </source>
</evidence>
<dbReference type="InterPro" id="IPR012337">
    <property type="entry name" value="RNaseH-like_sf"/>
</dbReference>
<dbReference type="Proteomes" id="UP001558713">
    <property type="component" value="Unassembled WGS sequence"/>
</dbReference>
<name>A0ABD0ZE69_CARAN</name>
<comment type="caution">
    <text evidence="2">The sequence shown here is derived from an EMBL/GenBank/DDBJ whole genome shotgun (WGS) entry which is preliminary data.</text>
</comment>
<organism evidence="2 3">
    <name type="scientific">Cardamine amara subsp. amara</name>
    <dbReference type="NCBI Taxonomy" id="228776"/>
    <lineage>
        <taxon>Eukaryota</taxon>
        <taxon>Viridiplantae</taxon>
        <taxon>Streptophyta</taxon>
        <taxon>Embryophyta</taxon>
        <taxon>Tracheophyta</taxon>
        <taxon>Spermatophyta</taxon>
        <taxon>Magnoliopsida</taxon>
        <taxon>eudicotyledons</taxon>
        <taxon>Gunneridae</taxon>
        <taxon>Pentapetalae</taxon>
        <taxon>rosids</taxon>
        <taxon>malvids</taxon>
        <taxon>Brassicales</taxon>
        <taxon>Brassicaceae</taxon>
        <taxon>Cardamineae</taxon>
        <taxon>Cardamine</taxon>
    </lineage>
</organism>
<gene>
    <name evidence="2" type="ORF">V5N11_028664</name>
</gene>
<dbReference type="SUPFAM" id="SSF53098">
    <property type="entry name" value="Ribonuclease H-like"/>
    <property type="match status" value="1"/>
</dbReference>
<dbReference type="AlphaFoldDB" id="A0ABD0ZE69"/>
<accession>A0ABD0ZE69</accession>
<evidence type="ECO:0000313" key="3">
    <source>
        <dbReference type="Proteomes" id="UP001558713"/>
    </source>
</evidence>
<dbReference type="InterPro" id="IPR057670">
    <property type="entry name" value="SH3_retrovirus"/>
</dbReference>
<proteinExistence type="predicted"/>